<dbReference type="Proteomes" id="UP001500540">
    <property type="component" value="Unassembled WGS sequence"/>
</dbReference>
<keyword evidence="4" id="KW-0808">Transferase</keyword>
<dbReference type="EC" id="2.7.13.3" evidence="2"/>
<accession>A0ABP7GRW2</accession>
<dbReference type="InterPro" id="IPR055558">
    <property type="entry name" value="DUF7134"/>
</dbReference>
<evidence type="ECO:0000256" key="6">
    <source>
        <dbReference type="ARBA" id="ARBA00022777"/>
    </source>
</evidence>
<dbReference type="EMBL" id="BAABAF010000008">
    <property type="protein sequence ID" value="GAA3772610.1"/>
    <property type="molecule type" value="Genomic_DNA"/>
</dbReference>
<evidence type="ECO:0000256" key="5">
    <source>
        <dbReference type="ARBA" id="ARBA00022741"/>
    </source>
</evidence>
<gene>
    <name evidence="12" type="ORF">GCM10022240_25830</name>
</gene>
<keyword evidence="6 12" id="KW-0418">Kinase</keyword>
<keyword evidence="13" id="KW-1185">Reference proteome</keyword>
<dbReference type="Pfam" id="PF07730">
    <property type="entry name" value="HisKA_3"/>
    <property type="match status" value="1"/>
</dbReference>
<name>A0ABP7GRW2_9MICO</name>
<evidence type="ECO:0000256" key="7">
    <source>
        <dbReference type="ARBA" id="ARBA00022840"/>
    </source>
</evidence>
<dbReference type="InterPro" id="IPR050482">
    <property type="entry name" value="Sensor_HK_TwoCompSys"/>
</dbReference>
<dbReference type="CDD" id="cd16917">
    <property type="entry name" value="HATPase_UhpB-NarQ-NarX-like"/>
    <property type="match status" value="1"/>
</dbReference>
<dbReference type="SUPFAM" id="SSF55874">
    <property type="entry name" value="ATPase domain of HSP90 chaperone/DNA topoisomerase II/histidine kinase"/>
    <property type="match status" value="1"/>
</dbReference>
<dbReference type="Gene3D" id="1.20.5.1930">
    <property type="match status" value="1"/>
</dbReference>
<keyword evidence="7" id="KW-0067">ATP-binding</keyword>
<comment type="caution">
    <text evidence="12">The sequence shown here is derived from an EMBL/GenBank/DDBJ whole genome shotgun (WGS) entry which is preliminary data.</text>
</comment>
<keyword evidence="8" id="KW-0902">Two-component regulatory system</keyword>
<evidence type="ECO:0000313" key="12">
    <source>
        <dbReference type="EMBL" id="GAA3772610.1"/>
    </source>
</evidence>
<feature type="transmembrane region" description="Helical" evidence="9">
    <location>
        <begin position="132"/>
        <end position="149"/>
    </location>
</feature>
<evidence type="ECO:0000313" key="13">
    <source>
        <dbReference type="Proteomes" id="UP001500540"/>
    </source>
</evidence>
<keyword evidence="9" id="KW-1133">Transmembrane helix</keyword>
<evidence type="ECO:0000256" key="1">
    <source>
        <dbReference type="ARBA" id="ARBA00000085"/>
    </source>
</evidence>
<feature type="transmembrane region" description="Helical" evidence="9">
    <location>
        <begin position="43"/>
        <end position="61"/>
    </location>
</feature>
<evidence type="ECO:0000256" key="8">
    <source>
        <dbReference type="ARBA" id="ARBA00023012"/>
    </source>
</evidence>
<evidence type="ECO:0000256" key="3">
    <source>
        <dbReference type="ARBA" id="ARBA00022553"/>
    </source>
</evidence>
<evidence type="ECO:0000259" key="11">
    <source>
        <dbReference type="Pfam" id="PF23539"/>
    </source>
</evidence>
<keyword evidence="5" id="KW-0547">Nucleotide-binding</keyword>
<feature type="domain" description="Signal transduction histidine kinase subgroup 3 dimerisation and phosphoacceptor" evidence="10">
    <location>
        <begin position="177"/>
        <end position="242"/>
    </location>
</feature>
<dbReference type="InterPro" id="IPR036890">
    <property type="entry name" value="HATPase_C_sf"/>
</dbReference>
<protein>
    <recommendedName>
        <fullName evidence="2">histidine kinase</fullName>
        <ecNumber evidence="2">2.7.13.3</ecNumber>
    </recommendedName>
</protein>
<evidence type="ECO:0000256" key="2">
    <source>
        <dbReference type="ARBA" id="ARBA00012438"/>
    </source>
</evidence>
<dbReference type="PANTHER" id="PTHR24421">
    <property type="entry name" value="NITRATE/NITRITE SENSOR PROTEIN NARX-RELATED"/>
    <property type="match status" value="1"/>
</dbReference>
<evidence type="ECO:0000256" key="4">
    <source>
        <dbReference type="ARBA" id="ARBA00022679"/>
    </source>
</evidence>
<reference evidence="13" key="1">
    <citation type="journal article" date="2019" name="Int. J. Syst. Evol. Microbiol.">
        <title>The Global Catalogue of Microorganisms (GCM) 10K type strain sequencing project: providing services to taxonomists for standard genome sequencing and annotation.</title>
        <authorList>
            <consortium name="The Broad Institute Genomics Platform"/>
            <consortium name="The Broad Institute Genome Sequencing Center for Infectious Disease"/>
            <person name="Wu L."/>
            <person name="Ma J."/>
        </authorList>
    </citation>
    <scope>NUCLEOTIDE SEQUENCE [LARGE SCALE GENOMIC DNA]</scope>
    <source>
        <strain evidence="13">JCM 16950</strain>
    </source>
</reference>
<feature type="transmembrane region" description="Helical" evidence="9">
    <location>
        <begin position="103"/>
        <end position="125"/>
    </location>
</feature>
<keyword evidence="9" id="KW-0812">Transmembrane</keyword>
<feature type="transmembrane region" description="Helical" evidence="9">
    <location>
        <begin position="12"/>
        <end position="37"/>
    </location>
</feature>
<proteinExistence type="predicted"/>
<feature type="transmembrane region" description="Helical" evidence="9">
    <location>
        <begin position="66"/>
        <end position="83"/>
    </location>
</feature>
<dbReference type="Pfam" id="PF23539">
    <property type="entry name" value="DUF7134"/>
    <property type="match status" value="1"/>
</dbReference>
<keyword evidence="3" id="KW-0597">Phosphoprotein</keyword>
<comment type="catalytic activity">
    <reaction evidence="1">
        <text>ATP + protein L-histidine = ADP + protein N-phospho-L-histidine.</text>
        <dbReference type="EC" id="2.7.13.3"/>
    </reaction>
</comment>
<organism evidence="12 13">
    <name type="scientific">Microbacterium kribbense</name>
    <dbReference type="NCBI Taxonomy" id="433645"/>
    <lineage>
        <taxon>Bacteria</taxon>
        <taxon>Bacillati</taxon>
        <taxon>Actinomycetota</taxon>
        <taxon>Actinomycetes</taxon>
        <taxon>Micrococcales</taxon>
        <taxon>Microbacteriaceae</taxon>
        <taxon>Microbacterium</taxon>
    </lineage>
</organism>
<feature type="domain" description="DUF7134" evidence="11">
    <location>
        <begin position="19"/>
        <end position="153"/>
    </location>
</feature>
<dbReference type="GO" id="GO:0016301">
    <property type="term" value="F:kinase activity"/>
    <property type="evidence" value="ECO:0007669"/>
    <property type="project" value="UniProtKB-KW"/>
</dbReference>
<dbReference type="InterPro" id="IPR011712">
    <property type="entry name" value="Sig_transdc_His_kin_sub3_dim/P"/>
</dbReference>
<dbReference type="Gene3D" id="3.30.565.10">
    <property type="entry name" value="Histidine kinase-like ATPase, C-terminal domain"/>
    <property type="match status" value="1"/>
</dbReference>
<keyword evidence="9" id="KW-0472">Membrane</keyword>
<sequence length="385" mass="40170">MRQAIARFRQASVAGFPASDVALAGLVGVVAVASVLTGNPDEGPMAVTLPVAIVSAVALLWRQRTTLLTAGLVAAAGLVQTLLAQPHGSLWSLAVYAIAMYSLAAWSAELVAAIAGAVVVAVLLIEERIDNGVDYVFILLMFGGVWLLGRASRHWRGRVTAVEQRQREVARLAVAEERVRIAREVHDVIAHSLGVIAVQSDAAEAALAVDAARATAPVRAIRETARGALAEIRRVLDVLRADDADLPGNDSPGIAAITALVESARASGLRLRSDVQVTSAPLPRHIDLAGYRIVQECLTNVLKHAPDSDAVVTVAQTSRILTVRVVSTLPGGAGGGAIPAGYGIRGMRERAAALGGSLRAGPTGDGSFEVAARLPLRTTRLREVP</sequence>
<dbReference type="RefSeq" id="WP_344784245.1">
    <property type="nucleotide sequence ID" value="NZ_BAABAF010000008.1"/>
</dbReference>
<evidence type="ECO:0000259" key="10">
    <source>
        <dbReference type="Pfam" id="PF07730"/>
    </source>
</evidence>
<dbReference type="PANTHER" id="PTHR24421:SF10">
    <property type="entry name" value="NITRATE_NITRITE SENSOR PROTEIN NARQ"/>
    <property type="match status" value="1"/>
</dbReference>
<evidence type="ECO:0000256" key="9">
    <source>
        <dbReference type="SAM" id="Phobius"/>
    </source>
</evidence>